<dbReference type="EMBL" id="EQ973788">
    <property type="protein sequence ID" value="EEF47741.1"/>
    <property type="molecule type" value="Genomic_DNA"/>
</dbReference>
<dbReference type="AlphaFoldDB" id="B9RLL6"/>
<dbReference type="Proteomes" id="UP000008311">
    <property type="component" value="Unassembled WGS sequence"/>
</dbReference>
<dbReference type="FunCoup" id="B9RLL6">
    <property type="interactions" value="1613"/>
</dbReference>
<name>B9RLL6_RICCO</name>
<dbReference type="InterPro" id="IPR022764">
    <property type="entry name" value="Peptidase_S54_rhomboid_dom"/>
</dbReference>
<dbReference type="GO" id="GO:0016020">
    <property type="term" value="C:membrane"/>
    <property type="evidence" value="ECO:0007669"/>
    <property type="project" value="UniProtKB-SubCell"/>
</dbReference>
<evidence type="ECO:0000256" key="4">
    <source>
        <dbReference type="ARBA" id="ARBA00022692"/>
    </source>
</evidence>
<feature type="domain" description="Peptidase S54 rhomboid" evidence="10">
    <location>
        <begin position="35"/>
        <end position="186"/>
    </location>
</feature>
<dbReference type="Pfam" id="PF01694">
    <property type="entry name" value="Rhomboid"/>
    <property type="match status" value="1"/>
</dbReference>
<gene>
    <name evidence="11" type="ORF">RCOM_1469300</name>
</gene>
<dbReference type="Gene3D" id="1.20.1540.10">
    <property type="entry name" value="Rhomboid-like"/>
    <property type="match status" value="1"/>
</dbReference>
<evidence type="ECO:0000256" key="9">
    <source>
        <dbReference type="SAM" id="Phobius"/>
    </source>
</evidence>
<keyword evidence="6" id="KW-0809">Transit peptide</keyword>
<dbReference type="eggNOG" id="KOG2980">
    <property type="taxonomic scope" value="Eukaryota"/>
</dbReference>
<evidence type="ECO:0000256" key="8">
    <source>
        <dbReference type="ARBA" id="ARBA00023136"/>
    </source>
</evidence>
<proteinExistence type="inferred from homology"/>
<keyword evidence="5" id="KW-0378">Hydrolase</keyword>
<evidence type="ECO:0000256" key="3">
    <source>
        <dbReference type="ARBA" id="ARBA00022670"/>
    </source>
</evidence>
<dbReference type="FunFam" id="1.20.1540.10:FF:000018">
    <property type="entry name" value="RHOMBOID-like protein 12, mitochondrial"/>
    <property type="match status" value="1"/>
</dbReference>
<dbReference type="InterPro" id="IPR050925">
    <property type="entry name" value="Rhomboid_protease_S54"/>
</dbReference>
<feature type="transmembrane region" description="Helical" evidence="9">
    <location>
        <begin position="75"/>
        <end position="94"/>
    </location>
</feature>
<sequence length="195" mass="21203">MFIADATYKVVVDPSLYEQGGTLFGLISLDNFKSGRVHTLITSAFSHINLEHIISNMIGLYFFGTKIARSFGHEYLLKLYVAGAIGGSLFYLVHHAFMALSTKEHRMWMDPSRTPGLGASGAVNAVMLLDIFLDPRATLYLNYIIPVPAILLGIFLIGKDVLRIIEGNSNISGSAHLGGAAVAAIAFARIKKGRF</sequence>
<reference evidence="12" key="1">
    <citation type="journal article" date="2010" name="Nat. Biotechnol.">
        <title>Draft genome sequence of the oilseed species Ricinus communis.</title>
        <authorList>
            <person name="Chan A.P."/>
            <person name="Crabtree J."/>
            <person name="Zhao Q."/>
            <person name="Lorenzi H."/>
            <person name="Orvis J."/>
            <person name="Puiu D."/>
            <person name="Melake-Berhan A."/>
            <person name="Jones K.M."/>
            <person name="Redman J."/>
            <person name="Chen G."/>
            <person name="Cahoon E.B."/>
            <person name="Gedil M."/>
            <person name="Stanke M."/>
            <person name="Haas B.J."/>
            <person name="Wortman J.R."/>
            <person name="Fraser-Liggett C.M."/>
            <person name="Ravel J."/>
            <person name="Rabinowicz P.D."/>
        </authorList>
    </citation>
    <scope>NUCLEOTIDE SEQUENCE [LARGE SCALE GENOMIC DNA]</scope>
    <source>
        <strain evidence="12">cv. Hale</strain>
    </source>
</reference>
<evidence type="ECO:0000256" key="1">
    <source>
        <dbReference type="ARBA" id="ARBA00004141"/>
    </source>
</evidence>
<dbReference type="GO" id="GO:0006508">
    <property type="term" value="P:proteolysis"/>
    <property type="evidence" value="ECO:0007669"/>
    <property type="project" value="UniProtKB-KW"/>
</dbReference>
<feature type="transmembrane region" description="Helical" evidence="9">
    <location>
        <begin position="170"/>
        <end position="190"/>
    </location>
</feature>
<evidence type="ECO:0000313" key="12">
    <source>
        <dbReference type="Proteomes" id="UP000008311"/>
    </source>
</evidence>
<dbReference type="InterPro" id="IPR035952">
    <property type="entry name" value="Rhomboid-like_sf"/>
</dbReference>
<evidence type="ECO:0000259" key="10">
    <source>
        <dbReference type="Pfam" id="PF01694"/>
    </source>
</evidence>
<feature type="transmembrane region" description="Helical" evidence="9">
    <location>
        <begin position="114"/>
        <end position="133"/>
    </location>
</feature>
<evidence type="ECO:0000256" key="2">
    <source>
        <dbReference type="ARBA" id="ARBA00009045"/>
    </source>
</evidence>
<feature type="transmembrane region" description="Helical" evidence="9">
    <location>
        <begin position="140"/>
        <end position="158"/>
    </location>
</feature>
<dbReference type="InParanoid" id="B9RLL6"/>
<keyword evidence="3" id="KW-0645">Protease</keyword>
<dbReference type="GO" id="GO:0004252">
    <property type="term" value="F:serine-type endopeptidase activity"/>
    <property type="evidence" value="ECO:0000318"/>
    <property type="project" value="GO_Central"/>
</dbReference>
<evidence type="ECO:0000313" key="11">
    <source>
        <dbReference type="EMBL" id="EEF47741.1"/>
    </source>
</evidence>
<accession>B9RLL6</accession>
<evidence type="ECO:0000256" key="7">
    <source>
        <dbReference type="ARBA" id="ARBA00022989"/>
    </source>
</evidence>
<dbReference type="PANTHER" id="PTHR43731">
    <property type="entry name" value="RHOMBOID PROTEASE"/>
    <property type="match status" value="1"/>
</dbReference>
<comment type="subcellular location">
    <subcellularLocation>
        <location evidence="1">Membrane</location>
        <topology evidence="1">Multi-pass membrane protein</topology>
    </subcellularLocation>
</comment>
<organism evidence="11 12">
    <name type="scientific">Ricinus communis</name>
    <name type="common">Castor bean</name>
    <dbReference type="NCBI Taxonomy" id="3988"/>
    <lineage>
        <taxon>Eukaryota</taxon>
        <taxon>Viridiplantae</taxon>
        <taxon>Streptophyta</taxon>
        <taxon>Embryophyta</taxon>
        <taxon>Tracheophyta</taxon>
        <taxon>Spermatophyta</taxon>
        <taxon>Magnoliopsida</taxon>
        <taxon>eudicotyledons</taxon>
        <taxon>Gunneridae</taxon>
        <taxon>Pentapetalae</taxon>
        <taxon>rosids</taxon>
        <taxon>fabids</taxon>
        <taxon>Malpighiales</taxon>
        <taxon>Euphorbiaceae</taxon>
        <taxon>Acalyphoideae</taxon>
        <taxon>Acalypheae</taxon>
        <taxon>Ricinus</taxon>
    </lineage>
</organism>
<keyword evidence="4 9" id="KW-0812">Transmembrane</keyword>
<keyword evidence="8 9" id="KW-0472">Membrane</keyword>
<dbReference type="PANTHER" id="PTHR43731:SF14">
    <property type="entry name" value="PRESENILIN-ASSOCIATED RHOMBOID-LIKE PROTEIN, MITOCHONDRIAL"/>
    <property type="match status" value="1"/>
</dbReference>
<dbReference type="STRING" id="3988.B9RLL6"/>
<protein>
    <recommendedName>
        <fullName evidence="10">Peptidase S54 rhomboid domain-containing protein</fullName>
    </recommendedName>
</protein>
<evidence type="ECO:0000256" key="6">
    <source>
        <dbReference type="ARBA" id="ARBA00022946"/>
    </source>
</evidence>
<comment type="similarity">
    <text evidence="2">Belongs to the peptidase S54 family.</text>
</comment>
<keyword evidence="7 9" id="KW-1133">Transmembrane helix</keyword>
<dbReference type="SUPFAM" id="SSF144091">
    <property type="entry name" value="Rhomboid-like"/>
    <property type="match status" value="1"/>
</dbReference>
<keyword evidence="12" id="KW-1185">Reference proteome</keyword>
<evidence type="ECO:0000256" key="5">
    <source>
        <dbReference type="ARBA" id="ARBA00022801"/>
    </source>
</evidence>